<dbReference type="InterPro" id="IPR014039">
    <property type="entry name" value="Transl_elong_EFTs/EF1B_dimer"/>
</dbReference>
<feature type="region of interest" description="Disordered" evidence="5">
    <location>
        <begin position="176"/>
        <end position="195"/>
    </location>
</feature>
<comment type="function">
    <text evidence="4">Associates with the EF-Tu.GDP complex and induces the exchange of GDP to GTP. It remains bound to the aminoacyl-tRNA.EF-Tu.GTP complex up to the GTP hydrolysis stage on the ribosome.</text>
</comment>
<reference evidence="7 8" key="1">
    <citation type="submission" date="2016-07" db="EMBL/GenBank/DDBJ databases">
        <title>Pervasive Adenine N6-methylation of Active Genes in Fungi.</title>
        <authorList>
            <consortium name="DOE Joint Genome Institute"/>
            <person name="Mondo S.J."/>
            <person name="Dannebaum R.O."/>
            <person name="Kuo R.C."/>
            <person name="Labutti K."/>
            <person name="Haridas S."/>
            <person name="Kuo A."/>
            <person name="Salamov A."/>
            <person name="Ahrendt S.R."/>
            <person name="Lipzen A."/>
            <person name="Sullivan W."/>
            <person name="Andreopoulos W.B."/>
            <person name="Clum A."/>
            <person name="Lindquist E."/>
            <person name="Daum C."/>
            <person name="Ramamoorthy G.K."/>
            <person name="Gryganskyi A."/>
            <person name="Culley D."/>
            <person name="Magnuson J.K."/>
            <person name="James T.Y."/>
            <person name="O'Malley M.A."/>
            <person name="Stajich J.E."/>
            <person name="Spatafora J.W."/>
            <person name="Visel A."/>
            <person name="Grigoriev I.V."/>
        </authorList>
    </citation>
    <scope>NUCLEOTIDE SEQUENCE [LARGE SCALE GENOMIC DNA]</scope>
    <source>
        <strain evidence="7 8">62-1032</strain>
    </source>
</reference>
<dbReference type="PANTHER" id="PTHR11741:SF0">
    <property type="entry name" value="ELONGATION FACTOR TS, MITOCHONDRIAL"/>
    <property type="match status" value="1"/>
</dbReference>
<evidence type="ECO:0000313" key="7">
    <source>
        <dbReference type="EMBL" id="ORY74300.1"/>
    </source>
</evidence>
<comment type="subcellular location">
    <subcellularLocation>
        <location evidence="4">Mitochondrion</location>
    </subcellularLocation>
</comment>
<evidence type="ECO:0000313" key="8">
    <source>
        <dbReference type="Proteomes" id="UP000193467"/>
    </source>
</evidence>
<dbReference type="Pfam" id="PF00889">
    <property type="entry name" value="EF_TS"/>
    <property type="match status" value="1"/>
</dbReference>
<protein>
    <recommendedName>
        <fullName evidence="4">Elongation factor Ts, mitochondrial</fullName>
        <shortName evidence="4">EF-Ts</shortName>
        <shortName evidence="4">EF-TsMt</shortName>
    </recommendedName>
</protein>
<evidence type="ECO:0000256" key="3">
    <source>
        <dbReference type="ARBA" id="ARBA00023128"/>
    </source>
</evidence>
<evidence type="ECO:0000256" key="1">
    <source>
        <dbReference type="ARBA" id="ARBA00022768"/>
    </source>
</evidence>
<keyword evidence="2 4" id="KW-0648">Protein biosynthesis</keyword>
<dbReference type="GO" id="GO:0003746">
    <property type="term" value="F:translation elongation factor activity"/>
    <property type="evidence" value="ECO:0007669"/>
    <property type="project" value="UniProtKB-UniRule"/>
</dbReference>
<sequence length="365" mass="38296">MPRLSPLIRTPARLFPRRALFHSSPLRLASAADSKPASVPIALISQIRAARPGTPLSLARTALQSTQNDLQQALAWIANQAAESGAAKAKKLEGRTANEGLVGVAVLADGTGGVGVRAAMVELRCETDFVARTDEFRDLVESVARSVAFFAEPTPSSSSTTNSLLLDRDLASLGSTPVIPPPSASATHAEDTPTSTIASSIASTISRLGENISLARVASVAIDPVLPGEQPTHLAATYLHGAKASTSGDTSFQAGTLASLLVCRLGTGGSVEKDEVRKIVRALARQVVAMPTSTVEGGEEKVEEGEQSTALYEQGLMTMSSSAAFEFEQGSKVGEVLRLWSKARGVEDGGLKVEQLKRWQVGQEE</sequence>
<dbReference type="STRING" id="106004.A0A1Y2ERT4"/>
<dbReference type="Proteomes" id="UP000193467">
    <property type="component" value="Unassembled WGS sequence"/>
</dbReference>
<proteinExistence type="inferred from homology"/>
<comment type="caution">
    <text evidence="7">The sequence shown here is derived from an EMBL/GenBank/DDBJ whole genome shotgun (WGS) entry which is preliminary data.</text>
</comment>
<dbReference type="GO" id="GO:0005739">
    <property type="term" value="C:mitochondrion"/>
    <property type="evidence" value="ECO:0007669"/>
    <property type="project" value="UniProtKB-SubCell"/>
</dbReference>
<dbReference type="InterPro" id="IPR001816">
    <property type="entry name" value="Transl_elong_EFTs/EF1B"/>
</dbReference>
<evidence type="ECO:0000259" key="6">
    <source>
        <dbReference type="Pfam" id="PF00889"/>
    </source>
</evidence>
<dbReference type="Gene3D" id="3.30.479.20">
    <property type="entry name" value="Elongation factor Ts, dimerisation domain"/>
    <property type="match status" value="2"/>
</dbReference>
<dbReference type="OrthoDB" id="277235at2759"/>
<evidence type="ECO:0000256" key="5">
    <source>
        <dbReference type="SAM" id="MobiDB-lite"/>
    </source>
</evidence>
<keyword evidence="3 4" id="KW-0496">Mitochondrion</keyword>
<comment type="similarity">
    <text evidence="4">Belongs to the EF-Ts family.</text>
</comment>
<name>A0A1Y2ERT4_9BASI</name>
<dbReference type="SUPFAM" id="SSF54713">
    <property type="entry name" value="Elongation factor Ts (EF-Ts), dimerisation domain"/>
    <property type="match status" value="1"/>
</dbReference>
<dbReference type="FunCoup" id="A0A1Y2ERT4">
    <property type="interactions" value="274"/>
</dbReference>
<dbReference type="InParanoid" id="A0A1Y2ERT4"/>
<dbReference type="AlphaFoldDB" id="A0A1Y2ERT4"/>
<dbReference type="InterPro" id="IPR036402">
    <property type="entry name" value="EF-Ts_dimer_sf"/>
</dbReference>
<dbReference type="GO" id="GO:0070125">
    <property type="term" value="P:mitochondrial translational elongation"/>
    <property type="evidence" value="ECO:0007669"/>
    <property type="project" value="TreeGrafter"/>
</dbReference>
<keyword evidence="8" id="KW-1185">Reference proteome</keyword>
<dbReference type="Gene3D" id="1.10.8.10">
    <property type="entry name" value="DNA helicase RuvA subunit, C-terminal domain"/>
    <property type="match status" value="1"/>
</dbReference>
<dbReference type="PANTHER" id="PTHR11741">
    <property type="entry name" value="ELONGATION FACTOR TS"/>
    <property type="match status" value="1"/>
</dbReference>
<dbReference type="EMBL" id="MCGR01000042">
    <property type="protein sequence ID" value="ORY74300.1"/>
    <property type="molecule type" value="Genomic_DNA"/>
</dbReference>
<keyword evidence="1 4" id="KW-0251">Elongation factor</keyword>
<organism evidence="7 8">
    <name type="scientific">Leucosporidium creatinivorum</name>
    <dbReference type="NCBI Taxonomy" id="106004"/>
    <lineage>
        <taxon>Eukaryota</taxon>
        <taxon>Fungi</taxon>
        <taxon>Dikarya</taxon>
        <taxon>Basidiomycota</taxon>
        <taxon>Pucciniomycotina</taxon>
        <taxon>Microbotryomycetes</taxon>
        <taxon>Leucosporidiales</taxon>
        <taxon>Leucosporidium</taxon>
    </lineage>
</organism>
<evidence type="ECO:0000256" key="2">
    <source>
        <dbReference type="ARBA" id="ARBA00022917"/>
    </source>
</evidence>
<gene>
    <name evidence="4" type="primary">TSF1</name>
    <name evidence="7" type="ORF">BCR35DRAFT_306757</name>
</gene>
<evidence type="ECO:0000256" key="4">
    <source>
        <dbReference type="HAMAP-Rule" id="MF_03135"/>
    </source>
</evidence>
<dbReference type="HAMAP" id="MF_00050">
    <property type="entry name" value="EF_Ts"/>
    <property type="match status" value="1"/>
</dbReference>
<accession>A0A1Y2ERT4</accession>
<feature type="domain" description="Translation elongation factor EFTs/EF1B dimerisation" evidence="6">
    <location>
        <begin position="118"/>
        <end position="296"/>
    </location>
</feature>